<keyword evidence="1" id="KW-0472">Membrane</keyword>
<protein>
    <submittedName>
        <fullName evidence="2">Uncharacterized protein</fullName>
    </submittedName>
</protein>
<keyword evidence="1" id="KW-1133">Transmembrane helix</keyword>
<keyword evidence="1" id="KW-0812">Transmembrane</keyword>
<accession>A0A0E9XQ10</accession>
<feature type="transmembrane region" description="Helical" evidence="1">
    <location>
        <begin position="56"/>
        <end position="74"/>
    </location>
</feature>
<evidence type="ECO:0000313" key="2">
    <source>
        <dbReference type="EMBL" id="JAI03769.1"/>
    </source>
</evidence>
<evidence type="ECO:0000256" key="1">
    <source>
        <dbReference type="SAM" id="Phobius"/>
    </source>
</evidence>
<dbReference type="AlphaFoldDB" id="A0A0E9XQ10"/>
<reference evidence="2" key="1">
    <citation type="submission" date="2014-11" db="EMBL/GenBank/DDBJ databases">
        <authorList>
            <person name="Amaro Gonzalez C."/>
        </authorList>
    </citation>
    <scope>NUCLEOTIDE SEQUENCE</scope>
</reference>
<proteinExistence type="predicted"/>
<name>A0A0E9XQ10_ANGAN</name>
<organism evidence="2">
    <name type="scientific">Anguilla anguilla</name>
    <name type="common">European freshwater eel</name>
    <name type="synonym">Muraena anguilla</name>
    <dbReference type="NCBI Taxonomy" id="7936"/>
    <lineage>
        <taxon>Eukaryota</taxon>
        <taxon>Metazoa</taxon>
        <taxon>Chordata</taxon>
        <taxon>Craniata</taxon>
        <taxon>Vertebrata</taxon>
        <taxon>Euteleostomi</taxon>
        <taxon>Actinopterygii</taxon>
        <taxon>Neopterygii</taxon>
        <taxon>Teleostei</taxon>
        <taxon>Anguilliformes</taxon>
        <taxon>Anguillidae</taxon>
        <taxon>Anguilla</taxon>
    </lineage>
</organism>
<feature type="transmembrane region" description="Helical" evidence="1">
    <location>
        <begin position="7"/>
        <end position="26"/>
    </location>
</feature>
<reference evidence="2" key="2">
    <citation type="journal article" date="2015" name="Fish Shellfish Immunol.">
        <title>Early steps in the European eel (Anguilla anguilla)-Vibrio vulnificus interaction in the gills: Role of the RtxA13 toxin.</title>
        <authorList>
            <person name="Callol A."/>
            <person name="Pajuelo D."/>
            <person name="Ebbesson L."/>
            <person name="Teles M."/>
            <person name="MacKenzie S."/>
            <person name="Amaro C."/>
        </authorList>
    </citation>
    <scope>NUCLEOTIDE SEQUENCE</scope>
</reference>
<dbReference type="EMBL" id="GBXM01004809">
    <property type="protein sequence ID" value="JAI03769.1"/>
    <property type="molecule type" value="Transcribed_RNA"/>
</dbReference>
<sequence length="80" mass="8873">MGGILCIIHNVSGIVCLVYFVLYVRFADRFVFDAPECLKMLPYVIGTVCVLKDQGTFSTAFVALIPLVSLLRVMQAIKCK</sequence>